<name>A0A504X985_LEIDO</name>
<proteinExistence type="predicted"/>
<evidence type="ECO:0000313" key="1">
    <source>
        <dbReference type="EMBL" id="TPP44388.1"/>
    </source>
</evidence>
<dbReference type="AlphaFoldDB" id="A0A504X985"/>
<organism evidence="1 2">
    <name type="scientific">Leishmania donovani</name>
    <dbReference type="NCBI Taxonomy" id="5661"/>
    <lineage>
        <taxon>Eukaryota</taxon>
        <taxon>Discoba</taxon>
        <taxon>Euglenozoa</taxon>
        <taxon>Kinetoplastea</taxon>
        <taxon>Metakinetoplastina</taxon>
        <taxon>Trypanosomatida</taxon>
        <taxon>Trypanosomatidae</taxon>
        <taxon>Leishmaniinae</taxon>
        <taxon>Leishmania</taxon>
    </lineage>
</organism>
<dbReference type="EMBL" id="RHLC01000003">
    <property type="protein sequence ID" value="TPP44388.1"/>
    <property type="molecule type" value="Genomic_DNA"/>
</dbReference>
<dbReference type="Proteomes" id="UP000318447">
    <property type="component" value="Unassembled WGS sequence"/>
</dbReference>
<reference evidence="2" key="1">
    <citation type="submission" date="2019-02" db="EMBL/GenBank/DDBJ databases">
        <title>FDA dAtabase for Regulatory Grade micrObial Sequences (FDA-ARGOS): Supporting development and validation of Infectious Disease Dx tests.</title>
        <authorList>
            <person name="Duncan R."/>
            <person name="Fisher C."/>
            <person name="Tallon L."/>
            <person name="Sadzewicz L."/>
            <person name="Sengamalay N."/>
            <person name="Ott S."/>
            <person name="Godinez A."/>
            <person name="Nagaraj S."/>
            <person name="Vavikolanu K."/>
            <person name="Nadendla S."/>
            <person name="Aluvathingal J."/>
            <person name="Sichtig H."/>
        </authorList>
    </citation>
    <scope>NUCLEOTIDE SEQUENCE [LARGE SCALE GENOMIC DNA]</scope>
    <source>
        <strain evidence="2">FDAARGOS_361</strain>
    </source>
</reference>
<protein>
    <submittedName>
        <fullName evidence="1">Uncharacterized protein</fullName>
    </submittedName>
</protein>
<comment type="caution">
    <text evidence="1">The sequence shown here is derived from an EMBL/GenBank/DDBJ whole genome shotgun (WGS) entry which is preliminary data.</text>
</comment>
<gene>
    <name evidence="1" type="ORF">CGC21_6105</name>
</gene>
<sequence length="186" mass="21002">MVVDPPSVQRNRTPARHHAIRAHRTTLPTFSAGTDVMQATLQFVLCKVARWTLEHARRTRAGARYRDQHRLSAARTCLEEHRHPRLLRVHIQPTRRIGPNAAEVNKVPTTRPAERRGVCPHECGPSKDRLRYSYMARLESALLHGAAVWSEGAGRKLHEGPVHLHAIAVPVHTGKGRRRPCAPLLR</sequence>
<accession>A0A504X985</accession>
<evidence type="ECO:0000313" key="2">
    <source>
        <dbReference type="Proteomes" id="UP000318447"/>
    </source>
</evidence>